<dbReference type="Proteomes" id="UP000005808">
    <property type="component" value="Unassembled WGS sequence"/>
</dbReference>
<name>H1S5D9_9BURK</name>
<evidence type="ECO:0000313" key="2">
    <source>
        <dbReference type="Proteomes" id="UP000005808"/>
    </source>
</evidence>
<evidence type="ECO:0000313" key="1">
    <source>
        <dbReference type="EMBL" id="EHP42306.1"/>
    </source>
</evidence>
<dbReference type="AlphaFoldDB" id="H1S5D9"/>
<dbReference type="EMBL" id="AHJE01000036">
    <property type="protein sequence ID" value="EHP42306.1"/>
    <property type="molecule type" value="Genomic_DNA"/>
</dbReference>
<protein>
    <submittedName>
        <fullName evidence="1">Uncharacterized protein</fullName>
    </submittedName>
</protein>
<comment type="caution">
    <text evidence="1">The sequence shown here is derived from an EMBL/GenBank/DDBJ whole genome shotgun (WGS) entry which is preliminary data.</text>
</comment>
<dbReference type="RefSeq" id="WP_006158632.1">
    <property type="nucleotide sequence ID" value="NZ_AHJE01000036.1"/>
</dbReference>
<proteinExistence type="predicted"/>
<dbReference type="OrthoDB" id="9948172at2"/>
<organism evidence="1 2">
    <name type="scientific">Cupriavidus basilensis OR16</name>
    <dbReference type="NCBI Taxonomy" id="1127483"/>
    <lineage>
        <taxon>Bacteria</taxon>
        <taxon>Pseudomonadati</taxon>
        <taxon>Pseudomonadota</taxon>
        <taxon>Betaproteobacteria</taxon>
        <taxon>Burkholderiales</taxon>
        <taxon>Burkholderiaceae</taxon>
        <taxon>Cupriavidus</taxon>
    </lineage>
</organism>
<gene>
    <name evidence="1" type="ORF">OR16_15294</name>
</gene>
<reference evidence="1 2" key="1">
    <citation type="journal article" date="2012" name="J. Bacteriol.">
        <title>De Novo Genome Project of Cupriavidus basilensis OR16.</title>
        <authorList>
            <person name="Cserhati M."/>
            <person name="Kriszt B."/>
            <person name="Szoboszlay S."/>
            <person name="Toth A."/>
            <person name="Szabo I."/>
            <person name="Tancsics A."/>
            <person name="Nagy I."/>
            <person name="Horvath B."/>
            <person name="Nagy I."/>
            <person name="Kukolya J."/>
        </authorList>
    </citation>
    <scope>NUCLEOTIDE SEQUENCE [LARGE SCALE GENOMIC DNA]</scope>
    <source>
        <strain evidence="1 2">OR16</strain>
    </source>
</reference>
<sequence>MNDQDLFSQLVSAISTADKIAADTRLAAKDRDTAGRIREALKVWKGAAFQFKDYQPAVEATA</sequence>
<accession>H1S5D9</accession>
<dbReference type="PATRIC" id="fig|1127483.3.peg.3068"/>